<dbReference type="InterPro" id="IPR020892">
    <property type="entry name" value="Cyclophilin-type_PPIase_CS"/>
</dbReference>
<keyword evidence="9" id="KW-1185">Reference proteome</keyword>
<dbReference type="GO" id="GO:0003755">
    <property type="term" value="F:peptidyl-prolyl cis-trans isomerase activity"/>
    <property type="evidence" value="ECO:0007669"/>
    <property type="project" value="InterPro"/>
</dbReference>
<dbReference type="CDD" id="cd22288">
    <property type="entry name" value="CWC27_CTD"/>
    <property type="match status" value="1"/>
</dbReference>
<evidence type="ECO:0000256" key="2">
    <source>
        <dbReference type="ARBA" id="ARBA00007365"/>
    </source>
</evidence>
<comment type="similarity">
    <text evidence="2">Belongs to the cyclophilin-type PPIase family.</text>
</comment>
<organism evidence="8 9">
    <name type="scientific">Daphnia galeata</name>
    <dbReference type="NCBI Taxonomy" id="27404"/>
    <lineage>
        <taxon>Eukaryota</taxon>
        <taxon>Metazoa</taxon>
        <taxon>Ecdysozoa</taxon>
        <taxon>Arthropoda</taxon>
        <taxon>Crustacea</taxon>
        <taxon>Branchiopoda</taxon>
        <taxon>Diplostraca</taxon>
        <taxon>Cladocera</taxon>
        <taxon>Anomopoda</taxon>
        <taxon>Daphniidae</taxon>
        <taxon>Daphnia</taxon>
    </lineage>
</organism>
<dbReference type="PANTHER" id="PTHR45625">
    <property type="entry name" value="PEPTIDYL-PROLYL CIS-TRANS ISOMERASE-RELATED"/>
    <property type="match status" value="1"/>
</dbReference>
<dbReference type="FunFam" id="2.40.100.10:FF:000007">
    <property type="entry name" value="Peptidyl-prolyl cis-trans isomerase CWC27 homolog"/>
    <property type="match status" value="1"/>
</dbReference>
<gene>
    <name evidence="8" type="ORF">DGAL_LOCUS13099</name>
</gene>
<evidence type="ECO:0000256" key="6">
    <source>
        <dbReference type="ARBA" id="ARBA00046368"/>
    </source>
</evidence>
<evidence type="ECO:0000256" key="1">
    <source>
        <dbReference type="ARBA" id="ARBA00004123"/>
    </source>
</evidence>
<reference evidence="8" key="1">
    <citation type="submission" date="2021-11" db="EMBL/GenBank/DDBJ databases">
        <authorList>
            <person name="Schell T."/>
        </authorList>
    </citation>
    <scope>NUCLEOTIDE SEQUENCE</scope>
    <source>
        <strain evidence="8">M5</strain>
    </source>
</reference>
<feature type="domain" description="PPIase cyclophilin-type" evidence="7">
    <location>
        <begin position="19"/>
        <end position="166"/>
    </location>
</feature>
<name>A0A8J2WLY5_9CRUS</name>
<dbReference type="GO" id="GO:0006457">
    <property type="term" value="P:protein folding"/>
    <property type="evidence" value="ECO:0007669"/>
    <property type="project" value="InterPro"/>
</dbReference>
<dbReference type="Pfam" id="PF00160">
    <property type="entry name" value="Pro_isomerase"/>
    <property type="match status" value="1"/>
</dbReference>
<dbReference type="InterPro" id="IPR029000">
    <property type="entry name" value="Cyclophilin-like_dom_sf"/>
</dbReference>
<evidence type="ECO:0000259" key="7">
    <source>
        <dbReference type="PROSITE" id="PS50072"/>
    </source>
</evidence>
<dbReference type="PROSITE" id="PS50072">
    <property type="entry name" value="CSA_PPIASE_2"/>
    <property type="match status" value="1"/>
</dbReference>
<sequence length="450" mass="50818">MSNIYVQEPPTNGKVVVTTSLGEIEIELWSKECPKACKNFIQLCIEGYFSGTIFHRVVPNFIAQGGDPTGTGHGGESIYGEPFKNEVHSRLRFVRRGLVATANTGNNDNESQFFFTLGACQELQNKHSIFGRVAGNTLFNMIKFNDLDIDGEDRPRHPPKILKTEVISNPFTDIEPRNPQDNVKIPEEIKTKVKRTKNLQLLSFGNEEEDETGVNQPIKSFLGKSSHDLINDPKLSSVPVVNLLSGVKNNQEKQIEPQLVTTAFQNLQPESISESVSIAVVDVGILSHEESDANSKIKQIKEQIRDLKRKMKIPSKNQDQEVCKRSNISDSEEDNEILKDFHEQQKKYADIKTARRGKGTDREAETLSFLEKFKSKLSETMTTKSDGTVENFDDDAWLNHTLKFEDKNPSLARDANTKSDDWFEIYDPLESSYEKKGGNRERSYDVQAIA</sequence>
<dbReference type="EMBL" id="CAKKLH010000293">
    <property type="protein sequence ID" value="CAH0109616.1"/>
    <property type="molecule type" value="Genomic_DNA"/>
</dbReference>
<evidence type="ECO:0000256" key="5">
    <source>
        <dbReference type="ARBA" id="ARBA00042090"/>
    </source>
</evidence>
<evidence type="ECO:0000256" key="3">
    <source>
        <dbReference type="ARBA" id="ARBA00023242"/>
    </source>
</evidence>
<proteinExistence type="inferred from homology"/>
<dbReference type="PANTHER" id="PTHR45625:SF6">
    <property type="entry name" value="SPLICEOSOME-ASSOCIATED PROTEIN CWC27 HOMOLOG"/>
    <property type="match status" value="1"/>
</dbReference>
<evidence type="ECO:0000313" key="8">
    <source>
        <dbReference type="EMBL" id="CAH0109616.1"/>
    </source>
</evidence>
<comment type="caution">
    <text evidence="8">The sequence shown here is derived from an EMBL/GenBank/DDBJ whole genome shotgun (WGS) entry which is preliminary data.</text>
</comment>
<protein>
    <recommendedName>
        <fullName evidence="4">Spliceosome-associated protein CWC27 homolog</fullName>
    </recommendedName>
    <alternativeName>
        <fullName evidence="5">Probable inactive peptidyl-prolyl cis-trans isomerase CWC27 homolog</fullName>
    </alternativeName>
</protein>
<comment type="subcellular location">
    <subcellularLocation>
        <location evidence="1">Nucleus</location>
    </subcellularLocation>
</comment>
<dbReference type="CDD" id="cd01925">
    <property type="entry name" value="cyclophilin_CeCYP16-like"/>
    <property type="match status" value="1"/>
</dbReference>
<dbReference type="OrthoDB" id="442970at2759"/>
<dbReference type="AlphaFoldDB" id="A0A8J2WLY5"/>
<evidence type="ECO:0000313" key="9">
    <source>
        <dbReference type="Proteomes" id="UP000789390"/>
    </source>
</evidence>
<dbReference type="SUPFAM" id="SSF50891">
    <property type="entry name" value="Cyclophilin-like"/>
    <property type="match status" value="1"/>
</dbReference>
<accession>A0A8J2WLY5</accession>
<dbReference type="GO" id="GO:0071013">
    <property type="term" value="C:catalytic step 2 spliceosome"/>
    <property type="evidence" value="ECO:0007669"/>
    <property type="project" value="TreeGrafter"/>
</dbReference>
<dbReference type="Gene3D" id="2.40.100.10">
    <property type="entry name" value="Cyclophilin-like"/>
    <property type="match status" value="1"/>
</dbReference>
<dbReference type="InterPro" id="IPR044666">
    <property type="entry name" value="Cyclophilin_A-like"/>
</dbReference>
<dbReference type="PROSITE" id="PS00170">
    <property type="entry name" value="CSA_PPIASE_1"/>
    <property type="match status" value="1"/>
</dbReference>
<dbReference type="InterPro" id="IPR002130">
    <property type="entry name" value="Cyclophilin-type_PPIase_dom"/>
</dbReference>
<dbReference type="PRINTS" id="PR00153">
    <property type="entry name" value="CSAPPISMRASE"/>
</dbReference>
<evidence type="ECO:0000256" key="4">
    <source>
        <dbReference type="ARBA" id="ARBA00040027"/>
    </source>
</evidence>
<comment type="subunit">
    <text evidence="6">Part of the activated spliceosome B/catalytic step 1 spliceosome, one of the forms of the spliceosome which has a well-formed active site but still cannot catalyze the branching reaction and is composed at least of 52 proteins, the U2, U5 and U6 snRNAs and the pre-mRNA. Recruited during early steps of activated spliceosome B maturation, it is probably one of the first proteins released from this complex as he matures to the spliceosome C complex. Component of the minor spliceosome, which splices U12-type introns.</text>
</comment>
<dbReference type="Proteomes" id="UP000789390">
    <property type="component" value="Unassembled WGS sequence"/>
</dbReference>
<keyword evidence="3" id="KW-0539">Nucleus</keyword>